<protein>
    <submittedName>
        <fullName evidence="1">Uncharacterized protein</fullName>
    </submittedName>
</protein>
<name>K2QXX1_MACPH</name>
<dbReference type="InParanoid" id="K2QXX1"/>
<dbReference type="AlphaFoldDB" id="K2QXX1"/>
<evidence type="ECO:0000313" key="2">
    <source>
        <dbReference type="Proteomes" id="UP000007129"/>
    </source>
</evidence>
<comment type="caution">
    <text evidence="1">The sequence shown here is derived from an EMBL/GenBank/DDBJ whole genome shotgun (WGS) entry which is preliminary data.</text>
</comment>
<dbReference type="HOGENOM" id="CLU_2264266_0_0_1"/>
<proteinExistence type="predicted"/>
<dbReference type="Proteomes" id="UP000007129">
    <property type="component" value="Unassembled WGS sequence"/>
</dbReference>
<accession>K2QXX1</accession>
<dbReference type="EMBL" id="AHHD01000337">
    <property type="protein sequence ID" value="EKG14776.1"/>
    <property type="molecule type" value="Genomic_DNA"/>
</dbReference>
<sequence>MRAPMAFHAILSSNAPTAKSKIRRAPSITPALAASVLSPLAAMVLMARRPHFSIEERLRRDALTHVAGPGLASQSSIDFRMLPSLQPADHAPGFTALGTQPCP</sequence>
<gene>
    <name evidence="1" type="ORF">MPH_08051</name>
</gene>
<organism evidence="1 2">
    <name type="scientific">Macrophomina phaseolina (strain MS6)</name>
    <name type="common">Charcoal rot fungus</name>
    <dbReference type="NCBI Taxonomy" id="1126212"/>
    <lineage>
        <taxon>Eukaryota</taxon>
        <taxon>Fungi</taxon>
        <taxon>Dikarya</taxon>
        <taxon>Ascomycota</taxon>
        <taxon>Pezizomycotina</taxon>
        <taxon>Dothideomycetes</taxon>
        <taxon>Dothideomycetes incertae sedis</taxon>
        <taxon>Botryosphaeriales</taxon>
        <taxon>Botryosphaeriaceae</taxon>
        <taxon>Macrophomina</taxon>
    </lineage>
</organism>
<evidence type="ECO:0000313" key="1">
    <source>
        <dbReference type="EMBL" id="EKG14776.1"/>
    </source>
</evidence>
<dbReference type="VEuPathDB" id="FungiDB:MPH_08051"/>
<reference evidence="1 2" key="1">
    <citation type="journal article" date="2012" name="BMC Genomics">
        <title>Tools to kill: Genome of one of the most destructive plant pathogenic fungi Macrophomina phaseolina.</title>
        <authorList>
            <person name="Islam M.S."/>
            <person name="Haque M.S."/>
            <person name="Islam M.M."/>
            <person name="Emdad E.M."/>
            <person name="Halim A."/>
            <person name="Hossen Q.M.M."/>
            <person name="Hossain M.Z."/>
            <person name="Ahmed B."/>
            <person name="Rahim S."/>
            <person name="Rahman M.S."/>
            <person name="Alam M.M."/>
            <person name="Hou S."/>
            <person name="Wan X."/>
            <person name="Saito J.A."/>
            <person name="Alam M."/>
        </authorList>
    </citation>
    <scope>NUCLEOTIDE SEQUENCE [LARGE SCALE GENOMIC DNA]</scope>
    <source>
        <strain evidence="1 2">MS6</strain>
    </source>
</reference>